<reference evidence="10" key="2">
    <citation type="submission" date="2021-02" db="EMBL/GenBank/DDBJ databases">
        <title>Aspergillus puulaauensis MK2 genome sequence.</title>
        <authorList>
            <person name="Futagami T."/>
            <person name="Mori K."/>
            <person name="Kadooka C."/>
            <person name="Tanaka T."/>
        </authorList>
    </citation>
    <scope>NUCLEOTIDE SEQUENCE</scope>
    <source>
        <strain evidence="10">MK2</strain>
    </source>
</reference>
<name>A0A7R7XZR8_9EURO</name>
<organism evidence="10 11">
    <name type="scientific">Aspergillus puulaauensis</name>
    <dbReference type="NCBI Taxonomy" id="1220207"/>
    <lineage>
        <taxon>Eukaryota</taxon>
        <taxon>Fungi</taxon>
        <taxon>Dikarya</taxon>
        <taxon>Ascomycota</taxon>
        <taxon>Pezizomycotina</taxon>
        <taxon>Eurotiomycetes</taxon>
        <taxon>Eurotiomycetidae</taxon>
        <taxon>Eurotiales</taxon>
        <taxon>Aspergillaceae</taxon>
        <taxon>Aspergillus</taxon>
    </lineage>
</organism>
<dbReference type="FunFam" id="1.20.1250.20:FF:000065">
    <property type="entry name" value="Putative MFS pantothenate transporter"/>
    <property type="match status" value="1"/>
</dbReference>
<dbReference type="KEGG" id="apuu:APUU_81030S"/>
<dbReference type="PANTHER" id="PTHR43791">
    <property type="entry name" value="PERMEASE-RELATED"/>
    <property type="match status" value="1"/>
</dbReference>
<reference evidence="10" key="1">
    <citation type="submission" date="2021-01" db="EMBL/GenBank/DDBJ databases">
        <authorList>
            <consortium name="Aspergillus puulaauensis MK2 genome sequencing consortium"/>
            <person name="Kazuki M."/>
            <person name="Futagami T."/>
        </authorList>
    </citation>
    <scope>NUCLEOTIDE SEQUENCE</scope>
    <source>
        <strain evidence="10">MK2</strain>
    </source>
</reference>
<dbReference type="GO" id="GO:0005886">
    <property type="term" value="C:plasma membrane"/>
    <property type="evidence" value="ECO:0007669"/>
    <property type="project" value="UniProtKB-SubCell"/>
</dbReference>
<evidence type="ECO:0000259" key="9">
    <source>
        <dbReference type="PROSITE" id="PS50850"/>
    </source>
</evidence>
<evidence type="ECO:0000256" key="3">
    <source>
        <dbReference type="ARBA" id="ARBA00022475"/>
    </source>
</evidence>
<feature type="transmembrane region" description="Helical" evidence="8">
    <location>
        <begin position="379"/>
        <end position="401"/>
    </location>
</feature>
<feature type="transmembrane region" description="Helical" evidence="8">
    <location>
        <begin position="413"/>
        <end position="432"/>
    </location>
</feature>
<evidence type="ECO:0000256" key="4">
    <source>
        <dbReference type="ARBA" id="ARBA00022692"/>
    </source>
</evidence>
<feature type="transmembrane region" description="Helical" evidence="8">
    <location>
        <begin position="12"/>
        <end position="32"/>
    </location>
</feature>
<dbReference type="PROSITE" id="PS50850">
    <property type="entry name" value="MFS"/>
    <property type="match status" value="1"/>
</dbReference>
<evidence type="ECO:0000256" key="7">
    <source>
        <dbReference type="ARBA" id="ARBA00037968"/>
    </source>
</evidence>
<dbReference type="GO" id="GO:0015233">
    <property type="term" value="F:pantothenate transmembrane transporter activity"/>
    <property type="evidence" value="ECO:0007669"/>
    <property type="project" value="TreeGrafter"/>
</dbReference>
<dbReference type="InterPro" id="IPR011701">
    <property type="entry name" value="MFS"/>
</dbReference>
<evidence type="ECO:0000256" key="1">
    <source>
        <dbReference type="ARBA" id="ARBA00004651"/>
    </source>
</evidence>
<feature type="transmembrane region" description="Helical" evidence="8">
    <location>
        <begin position="294"/>
        <end position="312"/>
    </location>
</feature>
<evidence type="ECO:0000256" key="5">
    <source>
        <dbReference type="ARBA" id="ARBA00022989"/>
    </source>
</evidence>
<dbReference type="InterPro" id="IPR036259">
    <property type="entry name" value="MFS_trans_sf"/>
</dbReference>
<evidence type="ECO:0000256" key="8">
    <source>
        <dbReference type="SAM" id="Phobius"/>
    </source>
</evidence>
<feature type="transmembrane region" description="Helical" evidence="8">
    <location>
        <begin position="85"/>
        <end position="105"/>
    </location>
</feature>
<keyword evidence="2" id="KW-0813">Transport</keyword>
<dbReference type="PANTHER" id="PTHR43791:SF4">
    <property type="entry name" value="PANTOTHENATE TRANSPORTER FEN2"/>
    <property type="match status" value="1"/>
</dbReference>
<feature type="transmembrane region" description="Helical" evidence="8">
    <location>
        <begin position="111"/>
        <end position="133"/>
    </location>
</feature>
<dbReference type="AlphaFoldDB" id="A0A7R7XZR8"/>
<dbReference type="EMBL" id="AP024450">
    <property type="protein sequence ID" value="BCS30727.1"/>
    <property type="molecule type" value="Genomic_DNA"/>
</dbReference>
<dbReference type="GO" id="GO:0098717">
    <property type="term" value="P:pantothenate import across plasma membrane"/>
    <property type="evidence" value="ECO:0007669"/>
    <property type="project" value="TreeGrafter"/>
</dbReference>
<dbReference type="Proteomes" id="UP000654913">
    <property type="component" value="Chromosome 8"/>
</dbReference>
<evidence type="ECO:0000313" key="10">
    <source>
        <dbReference type="EMBL" id="BCS30727.1"/>
    </source>
</evidence>
<feature type="transmembrane region" description="Helical" evidence="8">
    <location>
        <begin position="349"/>
        <end position="367"/>
    </location>
</feature>
<dbReference type="Pfam" id="PF07690">
    <property type="entry name" value="MFS_1"/>
    <property type="match status" value="1"/>
</dbReference>
<feature type="transmembrane region" description="Helical" evidence="8">
    <location>
        <begin position="145"/>
        <end position="166"/>
    </location>
</feature>
<evidence type="ECO:0000256" key="6">
    <source>
        <dbReference type="ARBA" id="ARBA00023136"/>
    </source>
</evidence>
<comment type="similarity">
    <text evidence="7">Belongs to the major facilitator superfamily. Allantoate permease family.</text>
</comment>
<keyword evidence="5 8" id="KW-1133">Transmembrane helix</keyword>
<dbReference type="GeneID" id="64980724"/>
<feature type="transmembrane region" description="Helical" evidence="8">
    <location>
        <begin position="178"/>
        <end position="201"/>
    </location>
</feature>
<evidence type="ECO:0000313" key="11">
    <source>
        <dbReference type="Proteomes" id="UP000654913"/>
    </source>
</evidence>
<dbReference type="OrthoDB" id="3639251at2759"/>
<dbReference type="Gene3D" id="1.20.1250.20">
    <property type="entry name" value="MFS general substrate transporter like domains"/>
    <property type="match status" value="1"/>
</dbReference>
<keyword evidence="11" id="KW-1185">Reference proteome</keyword>
<dbReference type="FunFam" id="1.20.1250.20:FF:000386">
    <property type="entry name" value="MFS general substrate transporter"/>
    <property type="match status" value="1"/>
</dbReference>
<keyword evidence="4 8" id="KW-0812">Transmembrane</keyword>
<comment type="subcellular location">
    <subcellularLocation>
        <location evidence="1">Cell membrane</location>
        <topology evidence="1">Multi-pass membrane protein</topology>
    </subcellularLocation>
</comment>
<protein>
    <recommendedName>
        <fullName evidence="9">Major facilitator superfamily (MFS) profile domain-containing protein</fullName>
    </recommendedName>
</protein>
<proteinExistence type="inferred from homology"/>
<feature type="transmembrane region" description="Helical" evidence="8">
    <location>
        <begin position="319"/>
        <end position="337"/>
    </location>
</feature>
<dbReference type="RefSeq" id="XP_041562913.1">
    <property type="nucleotide sequence ID" value="XM_041697376.1"/>
</dbReference>
<accession>A0A7R7XZR8</accession>
<feature type="domain" description="Major facilitator superfamily (MFS) profile" evidence="9">
    <location>
        <begin position="19"/>
        <end position="461"/>
    </location>
</feature>
<gene>
    <name evidence="10" type="ORF">APUU_81030S</name>
</gene>
<keyword evidence="6 8" id="KW-0472">Membrane</keyword>
<feature type="transmembrane region" description="Helical" evidence="8">
    <location>
        <begin position="247"/>
        <end position="274"/>
    </location>
</feature>
<evidence type="ECO:0000256" key="2">
    <source>
        <dbReference type="ARBA" id="ARBA00022448"/>
    </source>
</evidence>
<sequence length="461" mass="51195">MWWIKDPEKRLLVKIDFFILSFCCVTYFFNYLDRSNLTNAYVSGMEEELAFKGNQLTVINTIFTVGYILGQVPSNLALTYLPPRIFFPSMVLLWGGLTMITAAVHNPQGIMAIRFFLGLAEASTFSGTHYILGSWYAERELGKRSGIFTASGLAGTMFGGFIQTGIHSSLDGAAGLSGWRWLFIIDGLITLPIAIYGLFLFPDTPTTTRAPYLTPSERALAVSRLTTVNADRAPINRAFLKELFTTWYWWGFVILWVIAGETESFSSNTLLALYMKAHPTIKYSVPQLNNYPTGVPAVGIISTLFWATLTDLFGGKRYIVGYFIGITGVVTSALILARFDSTATVFGAYYWAGAVYACQATFFAWANDAMRNRDARQRSVVIASMNLGNNAVNAWWSIIFYSADLAPRFTRGMWAMVGCSIALAVWTTAILVKTVREEKAMVRAQALDGPSECVRQSEKSD</sequence>
<dbReference type="InterPro" id="IPR020846">
    <property type="entry name" value="MFS_dom"/>
</dbReference>
<keyword evidence="3" id="KW-1003">Cell membrane</keyword>
<feature type="transmembrane region" description="Helical" evidence="8">
    <location>
        <begin position="58"/>
        <end position="78"/>
    </location>
</feature>
<dbReference type="SUPFAM" id="SSF103473">
    <property type="entry name" value="MFS general substrate transporter"/>
    <property type="match status" value="1"/>
</dbReference>